<organism evidence="1 2">
    <name type="scientific">Candidatus Merdivivens faecigallinarum</name>
    <dbReference type="NCBI Taxonomy" id="2840871"/>
    <lineage>
        <taxon>Bacteria</taxon>
        <taxon>Pseudomonadati</taxon>
        <taxon>Bacteroidota</taxon>
        <taxon>Bacteroidia</taxon>
        <taxon>Bacteroidales</taxon>
        <taxon>Muribaculaceae</taxon>
        <taxon>Muribaculaceae incertae sedis</taxon>
        <taxon>Candidatus Merdivivens</taxon>
    </lineage>
</organism>
<name>A0A9D9NQB4_9BACT</name>
<reference evidence="1" key="1">
    <citation type="submission" date="2020-10" db="EMBL/GenBank/DDBJ databases">
        <authorList>
            <person name="Gilroy R."/>
        </authorList>
    </citation>
    <scope>NUCLEOTIDE SEQUENCE</scope>
    <source>
        <strain evidence="1">B3-2255</strain>
    </source>
</reference>
<reference evidence="1" key="2">
    <citation type="journal article" date="2021" name="PeerJ">
        <title>Extensive microbial diversity within the chicken gut microbiome revealed by metagenomics and culture.</title>
        <authorList>
            <person name="Gilroy R."/>
            <person name="Ravi A."/>
            <person name="Getino M."/>
            <person name="Pursley I."/>
            <person name="Horton D.L."/>
            <person name="Alikhan N.F."/>
            <person name="Baker D."/>
            <person name="Gharbi K."/>
            <person name="Hall N."/>
            <person name="Watson M."/>
            <person name="Adriaenssens E.M."/>
            <person name="Foster-Nyarko E."/>
            <person name="Jarju S."/>
            <person name="Secka A."/>
            <person name="Antonio M."/>
            <person name="Oren A."/>
            <person name="Chaudhuri R.R."/>
            <person name="La Ragione R."/>
            <person name="Hildebrand F."/>
            <person name="Pallen M.J."/>
        </authorList>
    </citation>
    <scope>NUCLEOTIDE SEQUENCE</scope>
    <source>
        <strain evidence="1">B3-2255</strain>
    </source>
</reference>
<dbReference type="AlphaFoldDB" id="A0A9D9NQB4"/>
<protein>
    <submittedName>
        <fullName evidence="1">WYL domain-containing protein</fullName>
    </submittedName>
</protein>
<sequence length="45" mass="5236">MAKLSDKYILIQCELRPTFDFQQEILSHGDEVEVLAPEHYDNVLS</sequence>
<evidence type="ECO:0000313" key="2">
    <source>
        <dbReference type="Proteomes" id="UP000823772"/>
    </source>
</evidence>
<proteinExistence type="predicted"/>
<comment type="caution">
    <text evidence="1">The sequence shown here is derived from an EMBL/GenBank/DDBJ whole genome shotgun (WGS) entry which is preliminary data.</text>
</comment>
<gene>
    <name evidence="1" type="ORF">IAC87_05110</name>
</gene>
<dbReference type="EMBL" id="JADILY010000105">
    <property type="protein sequence ID" value="MBO8481907.1"/>
    <property type="molecule type" value="Genomic_DNA"/>
</dbReference>
<evidence type="ECO:0000313" key="1">
    <source>
        <dbReference type="EMBL" id="MBO8481907.1"/>
    </source>
</evidence>
<dbReference type="Proteomes" id="UP000823772">
    <property type="component" value="Unassembled WGS sequence"/>
</dbReference>
<accession>A0A9D9NQB4</accession>